<keyword evidence="1" id="KW-0812">Transmembrane</keyword>
<keyword evidence="2" id="KW-0378">Hydrolase</keyword>
<feature type="transmembrane region" description="Helical" evidence="1">
    <location>
        <begin position="157"/>
        <end position="178"/>
    </location>
</feature>
<keyword evidence="2" id="KW-0645">Protease</keyword>
<accession>A0A318P0N6</accession>
<evidence type="ECO:0000313" key="3">
    <source>
        <dbReference type="Proteomes" id="UP000248196"/>
    </source>
</evidence>
<dbReference type="AlphaFoldDB" id="A0A318P0N6"/>
<feature type="transmembrane region" description="Helical" evidence="1">
    <location>
        <begin position="101"/>
        <end position="120"/>
    </location>
</feature>
<evidence type="ECO:0000313" key="2">
    <source>
        <dbReference type="EMBL" id="PYD39711.1"/>
    </source>
</evidence>
<feature type="transmembrane region" description="Helical" evidence="1">
    <location>
        <begin position="78"/>
        <end position="95"/>
    </location>
</feature>
<protein>
    <submittedName>
        <fullName evidence="2">Protease</fullName>
    </submittedName>
</protein>
<dbReference type="GO" id="GO:0006508">
    <property type="term" value="P:proteolysis"/>
    <property type="evidence" value="ECO:0007669"/>
    <property type="project" value="UniProtKB-KW"/>
</dbReference>
<gene>
    <name evidence="2" type="ORF">CT690_00030</name>
</gene>
<keyword evidence="1" id="KW-1133">Transmembrane helix</keyword>
<dbReference type="OrthoDB" id="6773069at2"/>
<dbReference type="Proteomes" id="UP000248196">
    <property type="component" value="Unassembled WGS sequence"/>
</dbReference>
<dbReference type="RefSeq" id="WP_004943539.1">
    <property type="nucleotide sequence ID" value="NZ_CP012096.1"/>
</dbReference>
<feature type="transmembrane region" description="Helical" evidence="1">
    <location>
        <begin position="132"/>
        <end position="151"/>
    </location>
</feature>
<proteinExistence type="predicted"/>
<reference evidence="2 3" key="1">
    <citation type="submission" date="2017-11" db="EMBL/GenBank/DDBJ databases">
        <title>Genome sequence of the oocydin A producing rhizobacterium Serratia plymuthica 4Rx5.</title>
        <authorList>
            <person name="Matilla M.A."/>
            <person name="Udaondo Z."/>
            <person name="Salmond G.P.C."/>
        </authorList>
    </citation>
    <scope>NUCLEOTIDE SEQUENCE [LARGE SCALE GENOMIC DNA]</scope>
    <source>
        <strain evidence="2 3">4Rx5</strain>
    </source>
</reference>
<feature type="transmembrane region" description="Helical" evidence="1">
    <location>
        <begin position="21"/>
        <end position="40"/>
    </location>
</feature>
<dbReference type="GO" id="GO:0008233">
    <property type="term" value="F:peptidase activity"/>
    <property type="evidence" value="ECO:0007669"/>
    <property type="project" value="UniProtKB-KW"/>
</dbReference>
<organism evidence="2 3">
    <name type="scientific">Serratia plymuthica</name>
    <dbReference type="NCBI Taxonomy" id="82996"/>
    <lineage>
        <taxon>Bacteria</taxon>
        <taxon>Pseudomonadati</taxon>
        <taxon>Pseudomonadota</taxon>
        <taxon>Gammaproteobacteria</taxon>
        <taxon>Enterobacterales</taxon>
        <taxon>Yersiniaceae</taxon>
        <taxon>Serratia</taxon>
    </lineage>
</organism>
<keyword evidence="1" id="KW-0472">Membrane</keyword>
<evidence type="ECO:0000256" key="1">
    <source>
        <dbReference type="SAM" id="Phobius"/>
    </source>
</evidence>
<sequence>MVRLIILLLGPQALRGQRRALLLFGWAWIAVGLLMLVDVLEDGRSVLALDALAVVLALEGLVAISAALVIGSTASRPVLLKGLGFLVMAFLVLDVPADDNIVATLVFGSALLLDGSVRIASSTLIQHSRWKLVALAGGFEILLSLFIFTGWPVPHRMTVPFCVGVMLLLSGWALLRIAQRLESFSLNRQQPAAALTVQAAPLTVYVWTPVAAAKDARRRYIVDRYIAAVDGGGHISTGHAALELAPDLYISHYPLNDISHSVQDFRQLLHSGEQNNVEGRFLPGLQQEVAAWCAPDKKIQFRRYNPAALHAFWQGYRQDTTYNLTRRNCSTTVILALDSALEGVLGDKPLWRRFLFLILDPNLWMLAVLRSRGETMTWTPGLVLDYARMLQQVTERQHQRWWSKLRDLWRILRFGKAPGANAAQSGRQKF</sequence>
<feature type="transmembrane region" description="Helical" evidence="1">
    <location>
        <begin position="46"/>
        <end position="71"/>
    </location>
</feature>
<comment type="caution">
    <text evidence="2">The sequence shown here is derived from an EMBL/GenBank/DDBJ whole genome shotgun (WGS) entry which is preliminary data.</text>
</comment>
<dbReference type="EMBL" id="PESE01000001">
    <property type="protein sequence ID" value="PYD39711.1"/>
    <property type="molecule type" value="Genomic_DNA"/>
</dbReference>
<name>A0A318P0N6_SERPL</name>